<name>A0A1Z5JE03_FISSO</name>
<keyword evidence="2 5" id="KW-0812">Transmembrane</keyword>
<evidence type="ECO:0000256" key="3">
    <source>
        <dbReference type="ARBA" id="ARBA00022989"/>
    </source>
</evidence>
<feature type="transmembrane region" description="Helical" evidence="5">
    <location>
        <begin position="50"/>
        <end position="70"/>
    </location>
</feature>
<evidence type="ECO:0000256" key="5">
    <source>
        <dbReference type="SAM" id="Phobius"/>
    </source>
</evidence>
<dbReference type="Pfam" id="PF08507">
    <property type="entry name" value="COPI_assoc"/>
    <property type="match status" value="1"/>
</dbReference>
<evidence type="ECO:0000256" key="1">
    <source>
        <dbReference type="ARBA" id="ARBA00004141"/>
    </source>
</evidence>
<keyword evidence="4 5" id="KW-0472">Membrane</keyword>
<dbReference type="InParanoid" id="A0A1Z5JE03"/>
<feature type="transmembrane region" description="Helical" evidence="5">
    <location>
        <begin position="136"/>
        <end position="154"/>
    </location>
</feature>
<protein>
    <recommendedName>
        <fullName evidence="8">Golgi apparatus membrane protein TVP15</fullName>
    </recommendedName>
</protein>
<dbReference type="PANTHER" id="PTHR38894">
    <property type="entry name" value="TRANSMEMBRANE PROTEIN"/>
    <property type="match status" value="1"/>
</dbReference>
<reference evidence="6 7" key="1">
    <citation type="journal article" date="2015" name="Plant Cell">
        <title>Oil accumulation by the oleaginous diatom Fistulifera solaris as revealed by the genome and transcriptome.</title>
        <authorList>
            <person name="Tanaka T."/>
            <person name="Maeda Y."/>
            <person name="Veluchamy A."/>
            <person name="Tanaka M."/>
            <person name="Abida H."/>
            <person name="Marechal E."/>
            <person name="Bowler C."/>
            <person name="Muto M."/>
            <person name="Sunaga Y."/>
            <person name="Tanaka M."/>
            <person name="Yoshino T."/>
            <person name="Taniguchi T."/>
            <person name="Fukuda Y."/>
            <person name="Nemoto M."/>
            <person name="Matsumoto M."/>
            <person name="Wong P.S."/>
            <person name="Aburatani S."/>
            <person name="Fujibuchi W."/>
        </authorList>
    </citation>
    <scope>NUCLEOTIDE SEQUENCE [LARGE SCALE GENOMIC DNA]</scope>
    <source>
        <strain evidence="6 7">JPCC DA0580</strain>
    </source>
</reference>
<feature type="transmembrane region" description="Helical" evidence="5">
    <location>
        <begin position="104"/>
        <end position="130"/>
    </location>
</feature>
<dbReference type="InterPro" id="IPR013714">
    <property type="entry name" value="Golgi_TVP15"/>
</dbReference>
<evidence type="ECO:0000256" key="4">
    <source>
        <dbReference type="ARBA" id="ARBA00023136"/>
    </source>
</evidence>
<dbReference type="Proteomes" id="UP000198406">
    <property type="component" value="Unassembled WGS sequence"/>
</dbReference>
<organism evidence="6 7">
    <name type="scientific">Fistulifera solaris</name>
    <name type="common">Oleaginous diatom</name>
    <dbReference type="NCBI Taxonomy" id="1519565"/>
    <lineage>
        <taxon>Eukaryota</taxon>
        <taxon>Sar</taxon>
        <taxon>Stramenopiles</taxon>
        <taxon>Ochrophyta</taxon>
        <taxon>Bacillariophyta</taxon>
        <taxon>Bacillariophyceae</taxon>
        <taxon>Bacillariophycidae</taxon>
        <taxon>Naviculales</taxon>
        <taxon>Naviculaceae</taxon>
        <taxon>Fistulifera</taxon>
    </lineage>
</organism>
<dbReference type="GO" id="GO:0016020">
    <property type="term" value="C:membrane"/>
    <property type="evidence" value="ECO:0007669"/>
    <property type="project" value="UniProtKB-SubCell"/>
</dbReference>
<dbReference type="OrthoDB" id="203284at2759"/>
<keyword evidence="7" id="KW-1185">Reference proteome</keyword>
<gene>
    <name evidence="6" type="ORF">FisN_15Lh195</name>
</gene>
<evidence type="ECO:0000313" key="7">
    <source>
        <dbReference type="Proteomes" id="UP000198406"/>
    </source>
</evidence>
<dbReference type="AlphaFoldDB" id="A0A1Z5JE03"/>
<evidence type="ECO:0008006" key="8">
    <source>
        <dbReference type="Google" id="ProtNLM"/>
    </source>
</evidence>
<sequence>MDSPAWLQDSSATTPAPAPQVAVAPVAPVNIGDDEQAEPDLPGVILTMRLANMGVAAAMIAISVIGLIGFPGASTFVLSLYAIVGSTLICCLETQLKFVRVMIAVNFGFLFSSIWRFLFYLLLASIAFSYEKLRGQVVGAAFVAVAFYNTYVLCRYPSYRKIREKIAEEEDRRIEARISKEVKKQMASQVMK</sequence>
<dbReference type="EMBL" id="BDSP01000049">
    <property type="protein sequence ID" value="GAX12112.1"/>
    <property type="molecule type" value="Genomic_DNA"/>
</dbReference>
<comment type="subcellular location">
    <subcellularLocation>
        <location evidence="1">Membrane</location>
        <topology evidence="1">Multi-pass membrane protein</topology>
    </subcellularLocation>
</comment>
<keyword evidence="3 5" id="KW-1133">Transmembrane helix</keyword>
<comment type="caution">
    <text evidence="6">The sequence shown here is derived from an EMBL/GenBank/DDBJ whole genome shotgun (WGS) entry which is preliminary data.</text>
</comment>
<accession>A0A1Z5JE03</accession>
<dbReference type="PANTHER" id="PTHR38894:SF1">
    <property type="entry name" value="TRANSMEMBRANE PROTEIN"/>
    <property type="match status" value="1"/>
</dbReference>
<evidence type="ECO:0000313" key="6">
    <source>
        <dbReference type="EMBL" id="GAX12112.1"/>
    </source>
</evidence>
<evidence type="ECO:0000256" key="2">
    <source>
        <dbReference type="ARBA" id="ARBA00022692"/>
    </source>
</evidence>
<proteinExistence type="predicted"/>